<evidence type="ECO:0000256" key="1">
    <source>
        <dbReference type="SAM" id="SignalP"/>
    </source>
</evidence>
<evidence type="ECO:0000313" key="3">
    <source>
        <dbReference type="Proteomes" id="UP001246473"/>
    </source>
</evidence>
<dbReference type="RefSeq" id="WP_253045867.1">
    <property type="nucleotide sequence ID" value="NZ_CP099649.1"/>
</dbReference>
<dbReference type="EMBL" id="JANSLM010000021">
    <property type="protein sequence ID" value="MDT8843083.1"/>
    <property type="molecule type" value="Genomic_DNA"/>
</dbReference>
<evidence type="ECO:0000313" key="2">
    <source>
        <dbReference type="EMBL" id="MDT8843083.1"/>
    </source>
</evidence>
<protein>
    <submittedName>
        <fullName evidence="2">Methyltransferase</fullName>
    </submittedName>
</protein>
<organism evidence="2 3">
    <name type="scientific">Paraburkholderia fungorum</name>
    <dbReference type="NCBI Taxonomy" id="134537"/>
    <lineage>
        <taxon>Bacteria</taxon>
        <taxon>Pseudomonadati</taxon>
        <taxon>Pseudomonadota</taxon>
        <taxon>Betaproteobacteria</taxon>
        <taxon>Burkholderiales</taxon>
        <taxon>Burkholderiaceae</taxon>
        <taxon>Paraburkholderia</taxon>
    </lineage>
</organism>
<dbReference type="InterPro" id="IPR016980">
    <property type="entry name" value="S-AdoMet-dep_MeTrfase_Alr7345"/>
</dbReference>
<reference evidence="2" key="1">
    <citation type="submission" date="2022-08" db="EMBL/GenBank/DDBJ databases">
        <authorList>
            <person name="Kim S.-J."/>
        </authorList>
    </citation>
    <scope>NUCLEOTIDE SEQUENCE</scope>
    <source>
        <strain evidence="2">KJ</strain>
    </source>
</reference>
<gene>
    <name evidence="2" type="ORF">ParKJ_37220</name>
</gene>
<dbReference type="Gene3D" id="3.40.50.150">
    <property type="entry name" value="Vaccinia Virus protein VP39"/>
    <property type="match status" value="1"/>
</dbReference>
<dbReference type="AlphaFoldDB" id="A0AAP5QG45"/>
<accession>A0AAP5QG45</accession>
<dbReference type="GO" id="GO:0032259">
    <property type="term" value="P:methylation"/>
    <property type="evidence" value="ECO:0007669"/>
    <property type="project" value="UniProtKB-KW"/>
</dbReference>
<dbReference type="InterPro" id="IPR029063">
    <property type="entry name" value="SAM-dependent_MTases_sf"/>
</dbReference>
<dbReference type="CDD" id="cd02440">
    <property type="entry name" value="AdoMet_MTases"/>
    <property type="match status" value="1"/>
</dbReference>
<keyword evidence="2" id="KW-0808">Transferase</keyword>
<feature type="signal peptide" evidence="1">
    <location>
        <begin position="1"/>
        <end position="25"/>
    </location>
</feature>
<dbReference type="PIRSF" id="PIRSF031679">
    <property type="entry name" value="Mtase_Alr7345_prd"/>
    <property type="match status" value="1"/>
</dbReference>
<keyword evidence="1" id="KW-0732">Signal</keyword>
<dbReference type="SUPFAM" id="SSF53335">
    <property type="entry name" value="S-adenosyl-L-methionine-dependent methyltransferases"/>
    <property type="match status" value="1"/>
</dbReference>
<name>A0AAP5QG45_9BURK</name>
<feature type="chain" id="PRO_5042898222" evidence="1">
    <location>
        <begin position="26"/>
        <end position="284"/>
    </location>
</feature>
<dbReference type="Proteomes" id="UP001246473">
    <property type="component" value="Unassembled WGS sequence"/>
</dbReference>
<proteinExistence type="predicted"/>
<sequence length="284" mass="31242">MKLKSEITLTLAMLIASAPMAIAFAETPKGVDQALKAAIGGSQRTPAFRLRDKYRHPVETLEFFGIQPDMRVVEVLPGRGWYTEILAPFLKEHGQLIEATPPATSVNPFFRKMAGMYGKKLSDNPDLYGNVATTAFEPPEYMPLGGPESADMVVTFLNLHDFVYSNAHNETTDAIVQRFFLSAYQVLKPGGVLGIVEHRAKAGESVADAITKGRVPQDYAIRAARHAGFVLARTSETNANPKDDGSYPVWYLPPTLKLGDKDRAKYHAIGESDDMTLRFIKPGN</sequence>
<dbReference type="GO" id="GO:0008168">
    <property type="term" value="F:methyltransferase activity"/>
    <property type="evidence" value="ECO:0007669"/>
    <property type="project" value="UniProtKB-KW"/>
</dbReference>
<keyword evidence="2" id="KW-0489">Methyltransferase</keyword>
<comment type="caution">
    <text evidence="2">The sequence shown here is derived from an EMBL/GenBank/DDBJ whole genome shotgun (WGS) entry which is preliminary data.</text>
</comment>